<keyword evidence="9 11" id="KW-0472">Membrane</keyword>
<feature type="compositionally biased region" description="Polar residues" evidence="10">
    <location>
        <begin position="9"/>
        <end position="31"/>
    </location>
</feature>
<dbReference type="Gene3D" id="3.40.50.300">
    <property type="entry name" value="P-loop containing nucleotide triphosphate hydrolases"/>
    <property type="match status" value="2"/>
</dbReference>
<dbReference type="Pfam" id="PF00005">
    <property type="entry name" value="ABC_tran"/>
    <property type="match status" value="2"/>
</dbReference>
<dbReference type="PANTHER" id="PTHR48040">
    <property type="entry name" value="PLEIOTROPIC DRUG RESISTANCE PROTEIN 1-LIKE ISOFORM X1"/>
    <property type="match status" value="1"/>
</dbReference>
<feature type="transmembrane region" description="Helical" evidence="11">
    <location>
        <begin position="667"/>
        <end position="687"/>
    </location>
</feature>
<feature type="region of interest" description="Disordered" evidence="10">
    <location>
        <begin position="1"/>
        <end position="32"/>
    </location>
</feature>
<evidence type="ECO:0000256" key="3">
    <source>
        <dbReference type="ARBA" id="ARBA00022448"/>
    </source>
</evidence>
<feature type="transmembrane region" description="Helical" evidence="11">
    <location>
        <begin position="522"/>
        <end position="543"/>
    </location>
</feature>
<evidence type="ECO:0000256" key="2">
    <source>
        <dbReference type="ARBA" id="ARBA00006012"/>
    </source>
</evidence>
<evidence type="ECO:0000256" key="6">
    <source>
        <dbReference type="ARBA" id="ARBA00022741"/>
    </source>
</evidence>
<dbReference type="Proteomes" id="UP000091857">
    <property type="component" value="Chromosome 4"/>
</dbReference>
<dbReference type="FunFam" id="3.40.50.300:FF:000179">
    <property type="entry name" value="ABC transporter G family member 34"/>
    <property type="match status" value="1"/>
</dbReference>
<dbReference type="SMART" id="SM00382">
    <property type="entry name" value="AAA"/>
    <property type="match status" value="2"/>
</dbReference>
<feature type="domain" description="ABC transporter" evidence="12">
    <location>
        <begin position="153"/>
        <end position="426"/>
    </location>
</feature>
<feature type="transmembrane region" description="Helical" evidence="11">
    <location>
        <begin position="1407"/>
        <end position="1430"/>
    </location>
</feature>
<keyword evidence="6" id="KW-0547">Nucleotide-binding</keyword>
<dbReference type="EMBL" id="CM004390">
    <property type="protein sequence ID" value="OAY52726.1"/>
    <property type="molecule type" value="Genomic_DNA"/>
</dbReference>
<dbReference type="InterPro" id="IPR013525">
    <property type="entry name" value="ABC2_TM"/>
</dbReference>
<dbReference type="SUPFAM" id="SSF52540">
    <property type="entry name" value="P-loop containing nucleoside triphosphate hydrolases"/>
    <property type="match status" value="2"/>
</dbReference>
<feature type="transmembrane region" description="Helical" evidence="11">
    <location>
        <begin position="640"/>
        <end position="661"/>
    </location>
</feature>
<feature type="transmembrane region" description="Helical" evidence="11">
    <location>
        <begin position="606"/>
        <end position="628"/>
    </location>
</feature>
<evidence type="ECO:0000256" key="4">
    <source>
        <dbReference type="ARBA" id="ARBA00022692"/>
    </source>
</evidence>
<accession>A0A2C9W1E4</accession>
<feature type="transmembrane region" description="Helical" evidence="11">
    <location>
        <begin position="1361"/>
        <end position="1380"/>
    </location>
</feature>
<feature type="compositionally biased region" description="Polar residues" evidence="10">
    <location>
        <begin position="804"/>
        <end position="816"/>
    </location>
</feature>
<evidence type="ECO:0000256" key="5">
    <source>
        <dbReference type="ARBA" id="ARBA00022737"/>
    </source>
</evidence>
<dbReference type="GO" id="GO:0016020">
    <property type="term" value="C:membrane"/>
    <property type="evidence" value="ECO:0007669"/>
    <property type="project" value="UniProtKB-SubCell"/>
</dbReference>
<feature type="transmembrane region" description="Helical" evidence="11">
    <location>
        <begin position="748"/>
        <end position="775"/>
    </location>
</feature>
<evidence type="ECO:0000256" key="8">
    <source>
        <dbReference type="ARBA" id="ARBA00022989"/>
    </source>
</evidence>
<keyword evidence="14" id="KW-1185">Reference proteome</keyword>
<evidence type="ECO:0000313" key="13">
    <source>
        <dbReference type="EMBL" id="OAY52726.1"/>
    </source>
</evidence>
<feature type="transmembrane region" description="Helical" evidence="11">
    <location>
        <begin position="1330"/>
        <end position="1349"/>
    </location>
</feature>
<keyword evidence="4 11" id="KW-0812">Transmembrane</keyword>
<feature type="transmembrane region" description="Helical" evidence="11">
    <location>
        <begin position="1300"/>
        <end position="1324"/>
    </location>
</feature>
<dbReference type="GO" id="GO:0016887">
    <property type="term" value="F:ATP hydrolysis activity"/>
    <property type="evidence" value="ECO:0007669"/>
    <property type="project" value="InterPro"/>
</dbReference>
<feature type="transmembrane region" description="Helical" evidence="11">
    <location>
        <begin position="1187"/>
        <end position="1205"/>
    </location>
</feature>
<protein>
    <recommendedName>
        <fullName evidence="12">ABC transporter domain-containing protein</fullName>
    </recommendedName>
</protein>
<dbReference type="InterPro" id="IPR003439">
    <property type="entry name" value="ABC_transporter-like_ATP-bd"/>
</dbReference>
<evidence type="ECO:0000256" key="10">
    <source>
        <dbReference type="SAM" id="MobiDB-lite"/>
    </source>
</evidence>
<dbReference type="Pfam" id="PF14510">
    <property type="entry name" value="ABC_trans_N"/>
    <property type="match status" value="1"/>
</dbReference>
<keyword evidence="7" id="KW-0067">ATP-binding</keyword>
<dbReference type="InterPro" id="IPR013581">
    <property type="entry name" value="PDR_assoc"/>
</dbReference>
<evidence type="ECO:0000256" key="9">
    <source>
        <dbReference type="ARBA" id="ARBA00023136"/>
    </source>
</evidence>
<proteinExistence type="inferred from homology"/>
<dbReference type="InterPro" id="IPR027417">
    <property type="entry name" value="P-loop_NTPase"/>
</dbReference>
<keyword evidence="5" id="KW-0677">Repeat</keyword>
<dbReference type="GO" id="GO:0005524">
    <property type="term" value="F:ATP binding"/>
    <property type="evidence" value="ECO:0007669"/>
    <property type="project" value="UniProtKB-KW"/>
</dbReference>
<comment type="caution">
    <text evidence="13">The sequence shown here is derived from an EMBL/GenBank/DDBJ whole genome shotgun (WGS) entry which is preliminary data.</text>
</comment>
<feature type="transmembrane region" description="Helical" evidence="11">
    <location>
        <begin position="1273"/>
        <end position="1293"/>
    </location>
</feature>
<dbReference type="OrthoDB" id="66620at2759"/>
<dbReference type="Pfam" id="PF01061">
    <property type="entry name" value="ABC2_membrane"/>
    <property type="match status" value="2"/>
</dbReference>
<dbReference type="InterPro" id="IPR034001">
    <property type="entry name" value="ABCG_PDR_1"/>
</dbReference>
<dbReference type="InterPro" id="IPR029481">
    <property type="entry name" value="ABC_trans_N"/>
</dbReference>
<sequence>MESADLYRASSSLRRGSFSTWRNNPSDVFTRSSREEDDEEALKWAALEKLPTYDRLRKGIFLSASKGAVNEIDVDNLGFQERKTLLERLVKVAEEDNEKFLLKLKNRIDRVGIEIPTIEVRFEHLNIEADAYVGSSALPSFINFSVHMLEGFLNYLHVLPSRKRPLTILKDVSGVIKPSRMTLLLGPPSSGKTTLLLALAGKLDPNLKFSGTVTYNGHGMDEFIPQRTAAYISQHDVHIGEMTVRETLAFSARCQGVGTQHELLAELSRREKDANIKPDPDIDVFMKAAATEGQETSVVTDYILKILGLEICADTLVGNEMIRGISGGQRKRVTTGEMLVGPAKALFMDEISTGLDSSTTYQIVNSLKQSIHILNGTAVISLLQPAPETYDLFDDIILLSDGQIVYQGPREQVLGFFEYMGFKCPERKGVADFLQEVTSRKDQKQYWARRDQPYSFVTVQEFAEAFQSYDVGRRIGDELSTPFDKTKSHPAALSTKKFGVGKMELLKACMSREYLLMKRNSFVYIFKLTQLTFMAIIMMTLFLRTEMHRDNIMDGGVYLGALFFTVIMVMFNGMAELSMTIAKLPVFYKQRELLFYPAWAYSIPTWILKIPVTFVEVAVWVFLTYYVVGFDPNVTRFFKHYFVLLLVNQMASALFRCIAATGRNVIVANTFGSFSLLTLFALGGFVLSRDEIKKWWIWGYWMSPLMYGQNAIVANEFLGKSWSHIPPNSTESLGVQVMKGRGFFPDAYWYWLGAGASAGFIIVFNICFALALTFLDPFEKPQAVITEDSQSNDPDDEDGGDILLTNNGSSHKSSTGAGEEIRQVNHNKKKGMVLPFEPHSVAFDNVVYSVDMPQEMKSQGVLEDKLVLLKGVSGAFRPGVLTALMGVSGAGKTTLMDVLAGRKTGGYIEGNITISGFPKKQETFARISGYCEQNDIHSPHVTVYESLVYSAWLRLPPEVDSKTRKMFVDEVMELVELNPLRQALVGLPGVSGLSTEQRKRLTIAVELVANPSIIFMDEPTSGLDARAAAIVMRTVRNTVDTGRTVVCTIHQPSIDIFDAFDELFLMKRGGEEIYVGPLGRHSCHLIKYFEGIEGVSKITDGYNPATWMLDITSYAQELALNVDFAAIYKNSELYRRNKAMIMELSTPAPGSKDLYFPTQYSQSFLTQCIACIWKQRLSYWRNPPYTAVRFLFTTFIALMFGTMFWKIGSKLKKQQDLFNAAGAMYAAVLFLGVQNASSVQPVVAIERTVFYRERAAGMYSAMPYAYAQVLVELPYVFAQAIFYGTITYAMMGFEWTIAKFFWYLFFMYFTLLYFTLYGMMTVAVTPNHHIAAIVSSAFYGMWNIFAGFILPRTRMPVWWRWYFWICPVAWTLYGLIASQFGDVKDVLANGQTVEDFIREYYGYKHDFVGVTACVIVGIVVLFAFIFGISIRSFNFQRR</sequence>
<comment type="similarity">
    <text evidence="2">Belongs to the ABC transporter superfamily. ABCG family. PDR (TC 3.A.1.205) subfamily.</text>
</comment>
<evidence type="ECO:0000256" key="11">
    <source>
        <dbReference type="SAM" id="Phobius"/>
    </source>
</evidence>
<dbReference type="Pfam" id="PF08370">
    <property type="entry name" value="PDR_assoc"/>
    <property type="match status" value="1"/>
</dbReference>
<name>A0A2C9W1E4_MANES</name>
<dbReference type="Gramene" id="Manes.04G106000.1.v8.1">
    <property type="protein sequence ID" value="Manes.04G106000.1.v8.1.CDS"/>
    <property type="gene ID" value="Manes.04G106000.v8.1"/>
</dbReference>
<keyword evidence="3" id="KW-0813">Transport</keyword>
<feature type="domain" description="ABC transporter" evidence="12">
    <location>
        <begin position="841"/>
        <end position="1093"/>
    </location>
</feature>
<dbReference type="InterPro" id="IPR034003">
    <property type="entry name" value="ABCG_PDR_2"/>
</dbReference>
<comment type="subcellular location">
    <subcellularLocation>
        <location evidence="1">Membrane</location>
        <topology evidence="1">Multi-pass membrane protein</topology>
    </subcellularLocation>
</comment>
<feature type="transmembrane region" description="Helical" evidence="11">
    <location>
        <begin position="555"/>
        <end position="575"/>
    </location>
</feature>
<dbReference type="PANTHER" id="PTHR48040:SF20">
    <property type="entry name" value="PLEIOTROPIC DRUG RESISTANCE PROTEIN 1"/>
    <property type="match status" value="1"/>
</dbReference>
<organism evidence="13 14">
    <name type="scientific">Manihot esculenta</name>
    <name type="common">Cassava</name>
    <name type="synonym">Jatropha manihot</name>
    <dbReference type="NCBI Taxonomy" id="3983"/>
    <lineage>
        <taxon>Eukaryota</taxon>
        <taxon>Viridiplantae</taxon>
        <taxon>Streptophyta</taxon>
        <taxon>Embryophyta</taxon>
        <taxon>Tracheophyta</taxon>
        <taxon>Spermatophyta</taxon>
        <taxon>Magnoliopsida</taxon>
        <taxon>eudicotyledons</taxon>
        <taxon>Gunneridae</taxon>
        <taxon>Pentapetalae</taxon>
        <taxon>rosids</taxon>
        <taxon>fabids</taxon>
        <taxon>Malpighiales</taxon>
        <taxon>Euphorbiaceae</taxon>
        <taxon>Crotonoideae</taxon>
        <taxon>Manihoteae</taxon>
        <taxon>Manihot</taxon>
    </lineage>
</organism>
<reference evidence="14" key="1">
    <citation type="journal article" date="2016" name="Nat. Biotechnol.">
        <title>Sequencing wild and cultivated cassava and related species reveals extensive interspecific hybridization and genetic diversity.</title>
        <authorList>
            <person name="Bredeson J.V."/>
            <person name="Lyons J.B."/>
            <person name="Prochnik S.E."/>
            <person name="Wu G.A."/>
            <person name="Ha C.M."/>
            <person name="Edsinger-Gonzales E."/>
            <person name="Grimwood J."/>
            <person name="Schmutz J."/>
            <person name="Rabbi I.Y."/>
            <person name="Egesi C."/>
            <person name="Nauluvula P."/>
            <person name="Lebot V."/>
            <person name="Ndunguru J."/>
            <person name="Mkamilo G."/>
            <person name="Bart R.S."/>
            <person name="Setter T.L."/>
            <person name="Gleadow R.M."/>
            <person name="Kulakow P."/>
            <person name="Ferguson M.E."/>
            <person name="Rounsley S."/>
            <person name="Rokhsar D.S."/>
        </authorList>
    </citation>
    <scope>NUCLEOTIDE SEQUENCE [LARGE SCALE GENOMIC DNA]</scope>
    <source>
        <strain evidence="14">cv. AM560-2</strain>
    </source>
</reference>
<dbReference type="CDD" id="cd03233">
    <property type="entry name" value="ABCG_PDR_domain1"/>
    <property type="match status" value="1"/>
</dbReference>
<dbReference type="GO" id="GO:0140359">
    <property type="term" value="F:ABC-type transporter activity"/>
    <property type="evidence" value="ECO:0007669"/>
    <property type="project" value="InterPro"/>
</dbReference>
<dbReference type="CDD" id="cd03232">
    <property type="entry name" value="ABCG_PDR_domain2"/>
    <property type="match status" value="1"/>
</dbReference>
<dbReference type="FunFam" id="3.40.50.300:FF:000059">
    <property type="entry name" value="ABC transporter G family member 40"/>
    <property type="match status" value="1"/>
</dbReference>
<evidence type="ECO:0000256" key="7">
    <source>
        <dbReference type="ARBA" id="ARBA00022840"/>
    </source>
</evidence>
<keyword evidence="8 11" id="KW-1133">Transmembrane helix</keyword>
<gene>
    <name evidence="13" type="ORF">MANES_04G106000v8</name>
</gene>
<evidence type="ECO:0000313" key="14">
    <source>
        <dbReference type="Proteomes" id="UP000091857"/>
    </source>
</evidence>
<dbReference type="InterPro" id="IPR003593">
    <property type="entry name" value="AAA+_ATPase"/>
</dbReference>
<dbReference type="PROSITE" id="PS50893">
    <property type="entry name" value="ABC_TRANSPORTER_2"/>
    <property type="match status" value="2"/>
</dbReference>
<dbReference type="OMA" id="PYCFLAT"/>
<evidence type="ECO:0000256" key="1">
    <source>
        <dbReference type="ARBA" id="ARBA00004141"/>
    </source>
</evidence>
<feature type="transmembrane region" description="Helical" evidence="11">
    <location>
        <begin position="1217"/>
        <end position="1233"/>
    </location>
</feature>
<evidence type="ECO:0000259" key="12">
    <source>
        <dbReference type="PROSITE" id="PS50893"/>
    </source>
</evidence>
<feature type="region of interest" description="Disordered" evidence="10">
    <location>
        <begin position="785"/>
        <end position="819"/>
    </location>
</feature>